<gene>
    <name evidence="2" type="ORF">PAPOLLO_LOCUS11632</name>
</gene>
<feature type="compositionally biased region" description="Polar residues" evidence="1">
    <location>
        <begin position="222"/>
        <end position="242"/>
    </location>
</feature>
<feature type="compositionally biased region" description="Basic and acidic residues" evidence="1">
    <location>
        <begin position="1540"/>
        <end position="1550"/>
    </location>
</feature>
<evidence type="ECO:0000313" key="2">
    <source>
        <dbReference type="EMBL" id="CAG4988488.1"/>
    </source>
</evidence>
<feature type="compositionally biased region" description="Low complexity" evidence="1">
    <location>
        <begin position="1364"/>
        <end position="1375"/>
    </location>
</feature>
<feature type="region of interest" description="Disordered" evidence="1">
    <location>
        <begin position="723"/>
        <end position="742"/>
    </location>
</feature>
<comment type="caution">
    <text evidence="2">The sequence shown here is derived from an EMBL/GenBank/DDBJ whole genome shotgun (WGS) entry which is preliminary data.</text>
</comment>
<feature type="compositionally biased region" description="Low complexity" evidence="1">
    <location>
        <begin position="1406"/>
        <end position="1417"/>
    </location>
</feature>
<reference evidence="2" key="1">
    <citation type="submission" date="2021-04" db="EMBL/GenBank/DDBJ databases">
        <authorList>
            <person name="Tunstrom K."/>
        </authorList>
    </citation>
    <scope>NUCLEOTIDE SEQUENCE</scope>
</reference>
<feature type="compositionally biased region" description="Low complexity" evidence="1">
    <location>
        <begin position="1324"/>
        <end position="1350"/>
    </location>
</feature>
<feature type="compositionally biased region" description="Polar residues" evidence="1">
    <location>
        <begin position="836"/>
        <end position="856"/>
    </location>
</feature>
<feature type="region of interest" description="Disordered" evidence="1">
    <location>
        <begin position="200"/>
        <end position="246"/>
    </location>
</feature>
<proteinExistence type="predicted"/>
<feature type="compositionally biased region" description="Low complexity" evidence="1">
    <location>
        <begin position="877"/>
        <end position="887"/>
    </location>
</feature>
<protein>
    <submittedName>
        <fullName evidence="2">(apollo) hypothetical protein</fullName>
    </submittedName>
</protein>
<evidence type="ECO:0000256" key="1">
    <source>
        <dbReference type="SAM" id="MobiDB-lite"/>
    </source>
</evidence>
<feature type="compositionally biased region" description="Low complexity" evidence="1">
    <location>
        <begin position="1425"/>
        <end position="1476"/>
    </location>
</feature>
<feature type="compositionally biased region" description="Low complexity" evidence="1">
    <location>
        <begin position="1285"/>
        <end position="1315"/>
    </location>
</feature>
<feature type="compositionally biased region" description="Basic and acidic residues" evidence="1">
    <location>
        <begin position="1580"/>
        <end position="1589"/>
    </location>
</feature>
<feature type="region of interest" description="Disordered" evidence="1">
    <location>
        <begin position="762"/>
        <end position="904"/>
    </location>
</feature>
<feature type="region of interest" description="Disordered" evidence="1">
    <location>
        <begin position="951"/>
        <end position="1030"/>
    </location>
</feature>
<feature type="region of interest" description="Disordered" evidence="1">
    <location>
        <begin position="1285"/>
        <end position="1620"/>
    </location>
</feature>
<sequence length="1620" mass="173433">MVIIIQVRHELVVITSKQTRVTAHSERNIEIERHIDVHAAQIAHDLKAVTKRLTEQAKRQGSPDNISIIVVFLKDPRDIDAYICPPMDLGLDNALSNVPPYATESDGRKPDAVAMGVDECDAEAEADADNGVSDSDSEDLGPETAVDADDADADVRHHEPAPPTPPAHAVEEGHVDGVLVDNVAESGEDSEDEWNYYKGEGELERNENNPSEEVDEPPRSDTPCQDNSASESSSVDMNSSPLNPDAPVFVPGVVAGSDVLLAESPRKPQPMDDIELPDVAQFQTEAVIRPAELLDLDNSDHLNGHHNVSMDSTTEPLNGNNKCNMDSLGFGFNVDVETDKNKDTGLIQELERIQKDTTDYCDIQVFQAHTETNPFDDRDDELFERLKNKERDPMSMSFYQEKDDDTCERFAKSEGHVDLNAVQLLPDSDDEDIQTNGACDNLNEDDKENVSPENRIGLLETENVEEPNNDIVKFDDRTDVAVSNVTNLDNFMDYNINNANNMQTYSNAEYDCNNIPQNVLQTDTPESHKLLFEQIPEIPDGKSSELGFTNEDLQDHSESEREVRVITPQDEISQDIGLESKFEESPLEDIKPEFISNDKVNDIHLESDHQPEESKNEHAPEITNQFDSAEDRASLSNSAIIDQTEVIMHQVPVDTEENVRNEVTEQINQKPDIVNNMNNDIPHEIEGSNSDLILTDNSIDTPEIRFDTDFVSTQIQDSIVSKTPLPCESPAASLHSESPLPVEQDEISVSLAVEGKSPIPASEFENNLKSTSPLPAISPIPTDSIFEPTSPVPNEDSSVAPLPAEVPLPRESPAPSDSSLPHETPCMEEDLHADSSLPSNSPLPTESVLVTESTLPVKSPVPVDNLAPSDTDINVEPSSLAASSPLPTEDSLLRESPSPIEPSVQKELLAFEQAVQSESPQPTDNIIVENEIIPNTTEQFATMESFEYHKEFEHKESPVPSEVSEPKESPLPTDQVISESPLPAEHLSPKVSPIPTECSEPTLPVDDIQVAGSPLPHEVLPEHVSPVPESLQRIESTLSEAPEADEATLLTQTPSQYESTLLTQTPLQYESIPQVESAQTLEPSHQIASPISSPVPTEIVTITETIESTSTAPAVSPVPAKSPVASTTLSIEDIRQSDIAEKVADMPNELRLTTEEPQEITSVAAESAVAPQTEALVTESTAGPTPDIVPDERVDLQQTRIELVTDIEIGIPESRAQEICVPVTSEIQQDDVVQPSAATPPPTPAVEPQQVVPASLDIPPLSETPIAADTSTIAAAAAATAGVAAVAAVTAAKAKPKTPLTKKSPTTPTAKAPKSTPKPPTPRTPASATKKPATASASPASRPLSASKAAVARTSLTAKPPTPSTKVTSKPSAPSRTTSASKPAVKTVPAPAKEVPVKETPVVSKAAPTTRTVARAPNKPPSSKPAPSTTKTTTKPATAAAPRPITRPAARPASAAAVTAAAATAATTATTVTAAAKLKETKPKAPEKKPLVNGDVKTAKPAPKPAPITRPAPRPAPRAAPPATTAPAKPAVPRAAARTPLDKQSKDLANKRITAKTAPSRTAPIKAPGVKSAVTKTGPKKVELPKKEIAQNGLANGDELAKPPPSPPLADNALLPDVIA</sequence>
<evidence type="ECO:0000313" key="3">
    <source>
        <dbReference type="Proteomes" id="UP000691718"/>
    </source>
</evidence>
<accession>A0A8S3WYC1</accession>
<feature type="compositionally biased region" description="Pro residues" evidence="1">
    <location>
        <begin position="1502"/>
        <end position="1520"/>
    </location>
</feature>
<feature type="compositionally biased region" description="Basic and acidic residues" evidence="1">
    <location>
        <begin position="1477"/>
        <end position="1490"/>
    </location>
</feature>
<feature type="compositionally biased region" description="Acidic residues" evidence="1">
    <location>
        <begin position="135"/>
        <end position="145"/>
    </location>
</feature>
<name>A0A8S3WYC1_PARAO</name>
<feature type="region of interest" description="Disordered" evidence="1">
    <location>
        <begin position="125"/>
        <end position="145"/>
    </location>
</feature>
<organism evidence="2 3">
    <name type="scientific">Parnassius apollo</name>
    <name type="common">Apollo butterfly</name>
    <name type="synonym">Papilio apollo</name>
    <dbReference type="NCBI Taxonomy" id="110799"/>
    <lineage>
        <taxon>Eukaryota</taxon>
        <taxon>Metazoa</taxon>
        <taxon>Ecdysozoa</taxon>
        <taxon>Arthropoda</taxon>
        <taxon>Hexapoda</taxon>
        <taxon>Insecta</taxon>
        <taxon>Pterygota</taxon>
        <taxon>Neoptera</taxon>
        <taxon>Endopterygota</taxon>
        <taxon>Lepidoptera</taxon>
        <taxon>Glossata</taxon>
        <taxon>Ditrysia</taxon>
        <taxon>Papilionoidea</taxon>
        <taxon>Papilionidae</taxon>
        <taxon>Parnassiinae</taxon>
        <taxon>Parnassini</taxon>
        <taxon>Parnassius</taxon>
        <taxon>Parnassius</taxon>
    </lineage>
</organism>
<feature type="compositionally biased region" description="Low complexity" evidence="1">
    <location>
        <begin position="1521"/>
        <end position="1539"/>
    </location>
</feature>
<feature type="region of interest" description="Disordered" evidence="1">
    <location>
        <begin position="1227"/>
        <end position="1264"/>
    </location>
</feature>
<dbReference type="OrthoDB" id="416093at2759"/>
<dbReference type="EMBL" id="CAJQZP010000851">
    <property type="protein sequence ID" value="CAG4988488.1"/>
    <property type="molecule type" value="Genomic_DNA"/>
</dbReference>
<feature type="compositionally biased region" description="Low complexity" evidence="1">
    <location>
        <begin position="1246"/>
        <end position="1255"/>
    </location>
</feature>
<feature type="compositionally biased region" description="Polar residues" evidence="1">
    <location>
        <begin position="764"/>
        <end position="773"/>
    </location>
</feature>
<keyword evidence="3" id="KW-1185">Reference proteome</keyword>
<dbReference type="Proteomes" id="UP000691718">
    <property type="component" value="Unassembled WGS sequence"/>
</dbReference>